<evidence type="ECO:0000256" key="1">
    <source>
        <dbReference type="SAM" id="MobiDB-lite"/>
    </source>
</evidence>
<feature type="region of interest" description="Disordered" evidence="1">
    <location>
        <begin position="104"/>
        <end position="132"/>
    </location>
</feature>
<reference evidence="2 3" key="1">
    <citation type="submission" date="2018-09" db="EMBL/GenBank/DDBJ databases">
        <title>Genomic investigation of the strawberry pathogen Phytophthora fragariae indicates pathogenicity is determined by transcriptional variation in three key races.</title>
        <authorList>
            <person name="Adams T.M."/>
            <person name="Armitage A.D."/>
            <person name="Sobczyk M.K."/>
            <person name="Bates H.J."/>
            <person name="Dunwell J.M."/>
            <person name="Nellist C.F."/>
            <person name="Harrison R.J."/>
        </authorList>
    </citation>
    <scope>NUCLEOTIDE SEQUENCE [LARGE SCALE GENOMIC DNA]</scope>
    <source>
        <strain evidence="2 3">SCRP324</strain>
    </source>
</reference>
<protein>
    <recommendedName>
        <fullName evidence="4">No apical meristem-associated C-terminal domain-containing protein</fullName>
    </recommendedName>
</protein>
<evidence type="ECO:0000313" key="3">
    <source>
        <dbReference type="Proteomes" id="UP000435112"/>
    </source>
</evidence>
<name>A0A6A3NBG7_9STRA</name>
<gene>
    <name evidence="2" type="ORF">PR002_g5563</name>
</gene>
<comment type="caution">
    <text evidence="2">The sequence shown here is derived from an EMBL/GenBank/DDBJ whole genome shotgun (WGS) entry which is preliminary data.</text>
</comment>
<organism evidence="2 3">
    <name type="scientific">Phytophthora rubi</name>
    <dbReference type="NCBI Taxonomy" id="129364"/>
    <lineage>
        <taxon>Eukaryota</taxon>
        <taxon>Sar</taxon>
        <taxon>Stramenopiles</taxon>
        <taxon>Oomycota</taxon>
        <taxon>Peronosporomycetes</taxon>
        <taxon>Peronosporales</taxon>
        <taxon>Peronosporaceae</taxon>
        <taxon>Phytophthora</taxon>
    </lineage>
</organism>
<feature type="compositionally biased region" description="Basic and acidic residues" evidence="1">
    <location>
        <begin position="228"/>
        <end position="237"/>
    </location>
</feature>
<dbReference type="Proteomes" id="UP000435112">
    <property type="component" value="Unassembled WGS sequence"/>
</dbReference>
<accession>A0A6A3NBG7</accession>
<feature type="region of interest" description="Disordered" evidence="1">
    <location>
        <begin position="189"/>
        <end position="237"/>
    </location>
</feature>
<dbReference type="EMBL" id="QXFU01000238">
    <property type="protein sequence ID" value="KAE9039320.1"/>
    <property type="molecule type" value="Genomic_DNA"/>
</dbReference>
<dbReference type="PANTHER" id="PTHR45125">
    <property type="entry name" value="F21J9.4-RELATED"/>
    <property type="match status" value="1"/>
</dbReference>
<dbReference type="OrthoDB" id="129295at2759"/>
<sequence>MLLVAASTFIPHGPGSTLHGSAKMPNATSWREEEDVWLCTAYTNISEDGATGTDQDSSNMWERIHATYYVALWASLYSLVEAEERSGWTGDDCVREANDRFSAKREQQNANALDMYKKNPNSKKTKPRPKPDTFRLMHCYEVLKNSVRFMRASTPPRSRTLPHIANPSGSSGVFEAGAREFAMDNLLDSDDSEASEGESVGGRLDNQKQMPTRPKGKKQTKAANLEAAIDRSMAHTT</sequence>
<dbReference type="PANTHER" id="PTHR45125:SF3">
    <property type="entry name" value="NO-APICAL-MERISTEM-ASSOCIATED CARBOXY-TERMINAL DOMAIN PROTEIN"/>
    <property type="match status" value="1"/>
</dbReference>
<evidence type="ECO:0008006" key="4">
    <source>
        <dbReference type="Google" id="ProtNLM"/>
    </source>
</evidence>
<dbReference type="AlphaFoldDB" id="A0A6A3NBG7"/>
<evidence type="ECO:0000313" key="2">
    <source>
        <dbReference type="EMBL" id="KAE9039320.1"/>
    </source>
</evidence>
<proteinExistence type="predicted"/>